<dbReference type="EMBL" id="PNYA01000024">
    <property type="protein sequence ID" value="PMS16528.1"/>
    <property type="molecule type" value="Genomic_DNA"/>
</dbReference>
<gene>
    <name evidence="1" type="ORF">C0Z18_23525</name>
</gene>
<dbReference type="Gene3D" id="3.30.700.10">
    <property type="entry name" value="Glycoprotein, Type 4 Pilin"/>
    <property type="match status" value="1"/>
</dbReference>
<dbReference type="InterPro" id="IPR045584">
    <property type="entry name" value="Pilin-like"/>
</dbReference>
<dbReference type="SUPFAM" id="SSF54523">
    <property type="entry name" value="Pili subunits"/>
    <property type="match status" value="1"/>
</dbReference>
<organism evidence="1 2">
    <name type="scientific">Trinickia dabaoshanensis</name>
    <dbReference type="NCBI Taxonomy" id="564714"/>
    <lineage>
        <taxon>Bacteria</taxon>
        <taxon>Pseudomonadati</taxon>
        <taxon>Pseudomonadota</taxon>
        <taxon>Betaproteobacteria</taxon>
        <taxon>Burkholderiales</taxon>
        <taxon>Burkholderiaceae</taxon>
        <taxon>Trinickia</taxon>
    </lineage>
</organism>
<dbReference type="Proteomes" id="UP000235616">
    <property type="component" value="Unassembled WGS sequence"/>
</dbReference>
<protein>
    <submittedName>
        <fullName evidence="1">Pilus assembly protein PilE</fullName>
    </submittedName>
</protein>
<proteinExistence type="predicted"/>
<dbReference type="OrthoDB" id="8592370at2"/>
<comment type="caution">
    <text evidence="1">The sequence shown here is derived from an EMBL/GenBank/DDBJ whole genome shotgun (WGS) entry which is preliminary data.</text>
</comment>
<name>A0A2N7VH97_9BURK</name>
<evidence type="ECO:0000313" key="2">
    <source>
        <dbReference type="Proteomes" id="UP000235616"/>
    </source>
</evidence>
<sequence>MLELVVALAMAAVLASYAIPSYRAYSARGHRIDAVIALHRAAQHIAANPASISAPPRLPPGLESVSARGTIVYRLELSLSGDAGGEYELKAIPDAQGPMGGDPCGTFVLDTLGVRSNRNPALGGAGIERCWSGRAA</sequence>
<keyword evidence="2" id="KW-1185">Reference proteome</keyword>
<reference evidence="1 2" key="1">
    <citation type="submission" date="2018-01" db="EMBL/GenBank/DDBJ databases">
        <title>Whole genome analyses suggest that Burkholderia sensu lato contains two further novel genera in the rhizoxinica-symbiotica group Mycetohabitans gen. nov., and Trinickia gen. nov.: implications for the evolution of diazotrophy and nodulation in the Burkholderiaceae.</title>
        <authorList>
            <person name="Estrada-de los Santos P."/>
            <person name="Palmer M."/>
            <person name="Chavez-Ramirez B."/>
            <person name="Beukes C."/>
            <person name="Steenkamp E.T."/>
            <person name="Hirsch A.M."/>
            <person name="Manyaka P."/>
            <person name="Maluk M."/>
            <person name="Lafos M."/>
            <person name="Crook M."/>
            <person name="Gross E."/>
            <person name="Simon M.F."/>
            <person name="Bueno dos Reis Junior F."/>
            <person name="Poole P.S."/>
            <person name="Venter S.N."/>
            <person name="James E.K."/>
        </authorList>
    </citation>
    <scope>NUCLEOTIDE SEQUENCE [LARGE SCALE GENOMIC DNA]</scope>
    <source>
        <strain evidence="1 2">GIMN1.004</strain>
    </source>
</reference>
<accession>A0A2N7VH97</accession>
<evidence type="ECO:0000313" key="1">
    <source>
        <dbReference type="EMBL" id="PMS16528.1"/>
    </source>
</evidence>
<dbReference type="AlphaFoldDB" id="A0A2N7VH97"/>